<dbReference type="CDD" id="cd00063">
    <property type="entry name" value="FN3"/>
    <property type="match status" value="1"/>
</dbReference>
<dbReference type="InterPro" id="IPR013783">
    <property type="entry name" value="Ig-like_fold"/>
</dbReference>
<dbReference type="Pfam" id="PF08205">
    <property type="entry name" value="C2-set_2"/>
    <property type="match status" value="1"/>
</dbReference>
<dbReference type="InterPro" id="IPR036179">
    <property type="entry name" value="Ig-like_dom_sf"/>
</dbReference>
<comment type="subcellular location">
    <subcellularLocation>
        <location evidence="1">Membrane</location>
        <topology evidence="1">Single-pass membrane protein</topology>
    </subcellularLocation>
</comment>
<dbReference type="SMART" id="SM00408">
    <property type="entry name" value="IGc2"/>
    <property type="match status" value="3"/>
</dbReference>
<feature type="domain" description="Ig-like" evidence="7">
    <location>
        <begin position="392"/>
        <end position="484"/>
    </location>
</feature>
<dbReference type="InterPro" id="IPR007110">
    <property type="entry name" value="Ig-like_dom"/>
</dbReference>
<dbReference type="PANTHER" id="PTHR23278">
    <property type="entry name" value="SIDESTEP PROTEIN"/>
    <property type="match status" value="1"/>
</dbReference>
<dbReference type="SUPFAM" id="SSF49265">
    <property type="entry name" value="Fibronectin type III"/>
    <property type="match status" value="1"/>
</dbReference>
<keyword evidence="3 6" id="KW-1133">Transmembrane helix</keyword>
<reference evidence="10" key="1">
    <citation type="submission" date="2011-08" db="EMBL/GenBank/DDBJ databases">
        <authorList>
            <person name="Rombauts S."/>
        </authorList>
    </citation>
    <scope>NUCLEOTIDE SEQUENCE</scope>
    <source>
        <strain evidence="10">London</strain>
    </source>
</reference>
<dbReference type="PROSITE" id="PS50835">
    <property type="entry name" value="IG_LIKE"/>
    <property type="match status" value="5"/>
</dbReference>
<evidence type="ECO:0000259" key="7">
    <source>
        <dbReference type="PROSITE" id="PS50835"/>
    </source>
</evidence>
<evidence type="ECO:0000313" key="9">
    <source>
        <dbReference type="EnsemblMetazoa" id="tetur23g02260.1"/>
    </source>
</evidence>
<evidence type="ECO:0000256" key="1">
    <source>
        <dbReference type="ARBA" id="ARBA00004167"/>
    </source>
</evidence>
<dbReference type="HOGENOM" id="CLU_130088_0_0_1"/>
<dbReference type="STRING" id="32264.T1KVY2"/>
<keyword evidence="2 6" id="KW-0812">Transmembrane</keyword>
<dbReference type="Proteomes" id="UP000015104">
    <property type="component" value="Unassembled WGS sequence"/>
</dbReference>
<organism evidence="9 10">
    <name type="scientific">Tetranychus urticae</name>
    <name type="common">Two-spotted spider mite</name>
    <dbReference type="NCBI Taxonomy" id="32264"/>
    <lineage>
        <taxon>Eukaryota</taxon>
        <taxon>Metazoa</taxon>
        <taxon>Ecdysozoa</taxon>
        <taxon>Arthropoda</taxon>
        <taxon>Chelicerata</taxon>
        <taxon>Arachnida</taxon>
        <taxon>Acari</taxon>
        <taxon>Acariformes</taxon>
        <taxon>Trombidiformes</taxon>
        <taxon>Prostigmata</taxon>
        <taxon>Eleutherengona</taxon>
        <taxon>Raphignathae</taxon>
        <taxon>Tetranychoidea</taxon>
        <taxon>Tetranychidae</taxon>
        <taxon>Tetranychus</taxon>
    </lineage>
</organism>
<dbReference type="InterPro" id="IPR013162">
    <property type="entry name" value="CD80_C2-set"/>
</dbReference>
<feature type="domain" description="Ig-like" evidence="7">
    <location>
        <begin position="489"/>
        <end position="578"/>
    </location>
</feature>
<feature type="domain" description="Ig-like" evidence="7">
    <location>
        <begin position="25"/>
        <end position="160"/>
    </location>
</feature>
<proteinExistence type="predicted"/>
<name>T1KVY2_TETUR</name>
<dbReference type="PROSITE" id="PS50853">
    <property type="entry name" value="FN3"/>
    <property type="match status" value="1"/>
</dbReference>
<evidence type="ECO:0000259" key="8">
    <source>
        <dbReference type="PROSITE" id="PS50853"/>
    </source>
</evidence>
<dbReference type="InterPro" id="IPR003961">
    <property type="entry name" value="FN3_dom"/>
</dbReference>
<dbReference type="InterPro" id="IPR003599">
    <property type="entry name" value="Ig_sub"/>
</dbReference>
<dbReference type="InterPro" id="IPR036116">
    <property type="entry name" value="FN3_sf"/>
</dbReference>
<dbReference type="GO" id="GO:0016020">
    <property type="term" value="C:membrane"/>
    <property type="evidence" value="ECO:0007669"/>
    <property type="project" value="UniProtKB-SubCell"/>
</dbReference>
<dbReference type="EMBL" id="CAEY01000616">
    <property type="status" value="NOT_ANNOTATED_CDS"/>
    <property type="molecule type" value="Genomic_DNA"/>
</dbReference>
<evidence type="ECO:0000256" key="4">
    <source>
        <dbReference type="ARBA" id="ARBA00023136"/>
    </source>
</evidence>
<protein>
    <recommendedName>
        <fullName evidence="11">Nephrin</fullName>
    </recommendedName>
</protein>
<sequence>MNSECKIILLCRVFKLKTMWILILPSYLFLCSLNYNLVESQNLEIDYSGHIEVEAIAGKSVSLPCNISITHGNSREVAIILWYKDDTGIPVYTVDIRNKSSLSSSIHLPSSSYKSRSYFEMSKSPPTLRLDKIESKDSGEYRCRVDYEKYPTQNFLVNLTVIGKFLFPFNPNSNKNQINVSTNCIQPDLTITDSNGTRLEGVIGPYLRGTTLHLICKATGGDPSPSIRWWKGGDMIDDTYQVINNQTVVNEYILENIDRNNLLTVLTCLVSNTDLIPPKEISVSIDMILEPLGVELLLPSDYLPANKKSDLICLSYGSRPPVQVTWLKDDKPLNATSTETVSDDGNSTVSRYQFIPSIEDNGKSISCSVINLKLSTSTSLQDQNILNIHFVPQVSIVLGASLQLDSIRENTDVYFECNIRANPWVNEVTWLFQDTPLYTDPLAGIIVANQSLVLQRVKRQQRGYYQCSAFNSQGTGFSEKVYLKINFSPICKSNQRLTYGVSRNESVRILCEVESDPVEVKFKWIFNNSHESHVITNVTSNGTKSVALYEPKSRFDYGSVICQAENSAGIQKDPCIFNIIAAGPPSPVRACSAYNTTSSSFLVKCDPGDSGGLKQTFTIQVYDTGHNLIFNQSSLELPIFWINNLHSSTPYKVNIYSTNFKGKSKSVNLTGLTLPNPQKQQSKEADQGSIKDQIMGILLSIAGGLIVVTILIALIIKQRKTSYTSCRSQVTSDYPKNSPRIVENESYLPDISRTNNLEKSFYAIDSVKNPIATFDCIAVAKNELAKYNIQADATSIISSTATSKADHGTESFMWSNEAPNNHIHLQTNYGQNIYSANYQPNSPANASPLNYVSTSSTDATQVHYFNIFLPLLHFFHLSISITGFNEKNQISTNLHTDGSTNKLQGSFKFTHSANHLGHQFHREQSM</sequence>
<dbReference type="Gene3D" id="2.60.40.10">
    <property type="entry name" value="Immunoglobulins"/>
    <property type="match status" value="5"/>
</dbReference>
<dbReference type="Pfam" id="PF13927">
    <property type="entry name" value="Ig_3"/>
    <property type="match status" value="1"/>
</dbReference>
<keyword evidence="10" id="KW-1185">Reference proteome</keyword>
<dbReference type="InterPro" id="IPR013106">
    <property type="entry name" value="Ig_V-set"/>
</dbReference>
<feature type="transmembrane region" description="Helical" evidence="6">
    <location>
        <begin position="694"/>
        <end position="716"/>
    </location>
</feature>
<evidence type="ECO:0000256" key="2">
    <source>
        <dbReference type="ARBA" id="ARBA00022692"/>
    </source>
</evidence>
<dbReference type="AlphaFoldDB" id="T1KVY2"/>
<feature type="domain" description="Ig-like" evidence="7">
    <location>
        <begin position="187"/>
        <end position="284"/>
    </location>
</feature>
<accession>T1KVY2</accession>
<reference evidence="9" key="2">
    <citation type="submission" date="2015-06" db="UniProtKB">
        <authorList>
            <consortium name="EnsemblMetazoa"/>
        </authorList>
    </citation>
    <scope>IDENTIFICATION</scope>
</reference>
<feature type="domain" description="Fibronectin type-III" evidence="8">
    <location>
        <begin position="584"/>
        <end position="677"/>
    </location>
</feature>
<evidence type="ECO:0000313" key="10">
    <source>
        <dbReference type="Proteomes" id="UP000015104"/>
    </source>
</evidence>
<dbReference type="InterPro" id="IPR003598">
    <property type="entry name" value="Ig_sub2"/>
</dbReference>
<feature type="domain" description="Ig-like" evidence="7">
    <location>
        <begin position="291"/>
        <end position="387"/>
    </location>
</feature>
<keyword evidence="4 6" id="KW-0472">Membrane</keyword>
<evidence type="ECO:0000256" key="5">
    <source>
        <dbReference type="ARBA" id="ARBA00023157"/>
    </source>
</evidence>
<keyword evidence="5" id="KW-1015">Disulfide bond</keyword>
<dbReference type="Pfam" id="PF07686">
    <property type="entry name" value="V-set"/>
    <property type="match status" value="1"/>
</dbReference>
<evidence type="ECO:0000256" key="3">
    <source>
        <dbReference type="ARBA" id="ARBA00022989"/>
    </source>
</evidence>
<dbReference type="PANTHER" id="PTHR23278:SF19">
    <property type="entry name" value="OBSCURIN"/>
    <property type="match status" value="1"/>
</dbReference>
<dbReference type="SUPFAM" id="SSF48726">
    <property type="entry name" value="Immunoglobulin"/>
    <property type="match status" value="5"/>
</dbReference>
<evidence type="ECO:0008006" key="11">
    <source>
        <dbReference type="Google" id="ProtNLM"/>
    </source>
</evidence>
<dbReference type="EMBL" id="CAEY01000617">
    <property type="status" value="NOT_ANNOTATED_CDS"/>
    <property type="molecule type" value="Genomic_DNA"/>
</dbReference>
<dbReference type="eggNOG" id="KOG3515">
    <property type="taxonomic scope" value="Eukaryota"/>
</dbReference>
<dbReference type="SMART" id="SM00409">
    <property type="entry name" value="IG"/>
    <property type="match status" value="2"/>
</dbReference>
<dbReference type="EnsemblMetazoa" id="tetur23g02260.1">
    <property type="protein sequence ID" value="tetur23g02260.1"/>
    <property type="gene ID" value="tetur23g02260"/>
</dbReference>
<evidence type="ECO:0000256" key="6">
    <source>
        <dbReference type="SAM" id="Phobius"/>
    </source>
</evidence>